<dbReference type="AlphaFoldDB" id="A0AAV9SMQ3"/>
<protein>
    <recommendedName>
        <fullName evidence="5">Hyaluronidase</fullName>
        <ecNumber evidence="5">3.2.1.35</ecNumber>
    </recommendedName>
</protein>
<keyword evidence="4 5" id="KW-0326">Glycosidase</keyword>
<comment type="caution">
    <text evidence="7">The sequence shown here is derived from an EMBL/GenBank/DDBJ whole genome shotgun (WGS) entry which is preliminary data.</text>
</comment>
<evidence type="ECO:0000313" key="7">
    <source>
        <dbReference type="EMBL" id="KAK5622413.1"/>
    </source>
</evidence>
<name>A0AAV9SMQ3_9TELE</name>
<evidence type="ECO:0000256" key="6">
    <source>
        <dbReference type="SAM" id="MobiDB-lite"/>
    </source>
</evidence>
<feature type="region of interest" description="Disordered" evidence="6">
    <location>
        <begin position="570"/>
        <end position="628"/>
    </location>
</feature>
<evidence type="ECO:0000313" key="8">
    <source>
        <dbReference type="Proteomes" id="UP001311232"/>
    </source>
</evidence>
<dbReference type="GO" id="GO:0005975">
    <property type="term" value="P:carbohydrate metabolic process"/>
    <property type="evidence" value="ECO:0007669"/>
    <property type="project" value="InterPro"/>
</dbReference>
<dbReference type="PANTHER" id="PTHR11769">
    <property type="entry name" value="HYALURONIDASE"/>
    <property type="match status" value="1"/>
</dbReference>
<dbReference type="Proteomes" id="UP001311232">
    <property type="component" value="Unassembled WGS sequence"/>
</dbReference>
<dbReference type="EMBL" id="JAHHUM010000122">
    <property type="protein sequence ID" value="KAK5622413.1"/>
    <property type="molecule type" value="Genomic_DNA"/>
</dbReference>
<dbReference type="Gene3D" id="3.20.20.70">
    <property type="entry name" value="Aldolase class I"/>
    <property type="match status" value="2"/>
</dbReference>
<keyword evidence="8" id="KW-1185">Reference proteome</keyword>
<evidence type="ECO:0000256" key="5">
    <source>
        <dbReference type="RuleBase" id="RU610713"/>
    </source>
</evidence>
<dbReference type="SUPFAM" id="SSF51445">
    <property type="entry name" value="(Trans)glycosidases"/>
    <property type="match status" value="2"/>
</dbReference>
<sequence length="650" mass="71831">MAWNEPQFHPDPQPLPKQTQCSFLFYSSTLIFIVIGSFAGPCNPGPAKPARLPLLSGQPFIIFWGIPDSSCDGRLNPTSFGIEREGRVAVFYEDSLGNYPYFQDKNTPINGGIPQYTRLDGHVQKTKQDLEAALPAPRYLGLGVLRWAEWVPQWSRNQEKQTMYLEASRKLLRSFFPKWTPEEVEKWSQVDFEAAAQSVMVETLREVKRLRPKALWGFSPFPSCYNSDPTQTQLANYTGQCPPAEMDLNDELLWLWKRSSALFPLLTLEKRQEYNMEQMVVYMCKGSFALQKGYIKDSYLTAFRARHRGSSPRDKQAQSETQDTEPLRPRHATTRSPQRPSGRTNPRQRDRLAPSRGDSPPEPPRRQAGTSSPQQLEPRGTKGGTVAARSFLSSQIKEALRLASVAGAEFDLPVFPLVKSVYASTKTFLSQADLINTIGESAAMGTAGVVIWDRSEMKTERECQDLAVFVRKVLGPYSVNVTTATQSCSVSLCQGKGRCVRQNQDSSAYLHLPAQSSAAEKATEKAVRAEPTEQPDASTKAAELDPAEIWKKDFQCQWYKSADVEISERQAPKDGVSVGGKADGSAGNTAETRTASATKSASETTFGGRDFAGTGSQTALQEEQTDSGTELSAPKLHALLLLLGAGCLCL</sequence>
<dbReference type="GO" id="GO:0004415">
    <property type="term" value="F:hyalurononglucosaminidase activity"/>
    <property type="evidence" value="ECO:0007669"/>
    <property type="project" value="UniProtKB-UniRule"/>
</dbReference>
<feature type="compositionally biased region" description="Polar residues" evidence="6">
    <location>
        <begin position="614"/>
        <end position="628"/>
    </location>
</feature>
<evidence type="ECO:0000256" key="1">
    <source>
        <dbReference type="ARBA" id="ARBA00000251"/>
    </source>
</evidence>
<comment type="similarity">
    <text evidence="2 5">Belongs to the glycosyl hydrolase 56 family.</text>
</comment>
<dbReference type="GO" id="GO:0030214">
    <property type="term" value="P:hyaluronan catabolic process"/>
    <property type="evidence" value="ECO:0007669"/>
    <property type="project" value="TreeGrafter"/>
</dbReference>
<gene>
    <name evidence="7" type="ORF">CRENBAI_003925</name>
</gene>
<organism evidence="7 8">
    <name type="scientific">Crenichthys baileyi</name>
    <name type="common">White River springfish</name>
    <dbReference type="NCBI Taxonomy" id="28760"/>
    <lineage>
        <taxon>Eukaryota</taxon>
        <taxon>Metazoa</taxon>
        <taxon>Chordata</taxon>
        <taxon>Craniata</taxon>
        <taxon>Vertebrata</taxon>
        <taxon>Euteleostomi</taxon>
        <taxon>Actinopterygii</taxon>
        <taxon>Neopterygii</taxon>
        <taxon>Teleostei</taxon>
        <taxon>Neoteleostei</taxon>
        <taxon>Acanthomorphata</taxon>
        <taxon>Ovalentaria</taxon>
        <taxon>Atherinomorphae</taxon>
        <taxon>Cyprinodontiformes</taxon>
        <taxon>Goodeidae</taxon>
        <taxon>Crenichthys</taxon>
    </lineage>
</organism>
<dbReference type="PANTHER" id="PTHR11769:SF36">
    <property type="entry name" value="HYALURONIDASE"/>
    <property type="match status" value="1"/>
</dbReference>
<feature type="compositionally biased region" description="Polar residues" evidence="6">
    <location>
        <begin position="334"/>
        <end position="345"/>
    </location>
</feature>
<dbReference type="InterPro" id="IPR013785">
    <property type="entry name" value="Aldolase_TIM"/>
</dbReference>
<dbReference type="Pfam" id="PF01630">
    <property type="entry name" value="Glyco_hydro_56"/>
    <property type="match status" value="2"/>
</dbReference>
<feature type="compositionally biased region" description="Basic and acidic residues" evidence="6">
    <location>
        <begin position="521"/>
        <end position="531"/>
    </location>
</feature>
<proteinExistence type="inferred from homology"/>
<dbReference type="EC" id="3.2.1.35" evidence="5"/>
<evidence type="ECO:0000256" key="3">
    <source>
        <dbReference type="ARBA" id="ARBA00023157"/>
    </source>
</evidence>
<keyword evidence="3" id="KW-1015">Disulfide bond</keyword>
<dbReference type="PRINTS" id="PR00846">
    <property type="entry name" value="GLHYDRLASE56"/>
</dbReference>
<dbReference type="InterPro" id="IPR017853">
    <property type="entry name" value="GH"/>
</dbReference>
<feature type="region of interest" description="Disordered" evidence="6">
    <location>
        <begin position="520"/>
        <end position="544"/>
    </location>
</feature>
<evidence type="ECO:0000256" key="4">
    <source>
        <dbReference type="ARBA" id="ARBA00023295"/>
    </source>
</evidence>
<feature type="compositionally biased region" description="Low complexity" evidence="6">
    <location>
        <begin position="589"/>
        <end position="605"/>
    </location>
</feature>
<comment type="catalytic activity">
    <reaction evidence="1 5">
        <text>Random hydrolysis of (1-&gt;4)-linkages between N-acetyl-beta-D-glucosamine and D-glucuronate residues in hyaluronate.</text>
        <dbReference type="EC" id="3.2.1.35"/>
    </reaction>
</comment>
<feature type="region of interest" description="Disordered" evidence="6">
    <location>
        <begin position="306"/>
        <end position="385"/>
    </location>
</feature>
<dbReference type="GO" id="GO:0031410">
    <property type="term" value="C:cytoplasmic vesicle"/>
    <property type="evidence" value="ECO:0007669"/>
    <property type="project" value="TreeGrafter"/>
</dbReference>
<evidence type="ECO:0000256" key="2">
    <source>
        <dbReference type="ARBA" id="ARBA00008871"/>
    </source>
</evidence>
<reference evidence="7 8" key="1">
    <citation type="submission" date="2021-06" db="EMBL/GenBank/DDBJ databases">
        <authorList>
            <person name="Palmer J.M."/>
        </authorList>
    </citation>
    <scope>NUCLEOTIDE SEQUENCE [LARGE SCALE GENOMIC DNA]</scope>
    <source>
        <strain evidence="7 8">MEX-2019</strain>
        <tissue evidence="7">Muscle</tissue>
    </source>
</reference>
<accession>A0AAV9SMQ3</accession>
<keyword evidence="5" id="KW-0378">Hydrolase</keyword>
<dbReference type="InterPro" id="IPR018155">
    <property type="entry name" value="Hyaluronidase"/>
</dbReference>